<dbReference type="PANTHER" id="PTHR14969:SF13">
    <property type="entry name" value="AT30094P"/>
    <property type="match status" value="1"/>
</dbReference>
<dbReference type="SUPFAM" id="SSF48317">
    <property type="entry name" value="Acid phosphatase/Vanadium-dependent haloperoxidase"/>
    <property type="match status" value="1"/>
</dbReference>
<organism evidence="3 4">
    <name type="scientific">Paenibacillus lycopersici</name>
    <dbReference type="NCBI Taxonomy" id="2704462"/>
    <lineage>
        <taxon>Bacteria</taxon>
        <taxon>Bacillati</taxon>
        <taxon>Bacillota</taxon>
        <taxon>Bacilli</taxon>
        <taxon>Bacillales</taxon>
        <taxon>Paenibacillaceae</taxon>
        <taxon>Paenibacillus</taxon>
    </lineage>
</organism>
<dbReference type="Pfam" id="PF01569">
    <property type="entry name" value="PAP2"/>
    <property type="match status" value="1"/>
</dbReference>
<dbReference type="EMBL" id="CP048209">
    <property type="protein sequence ID" value="QHT63039.1"/>
    <property type="molecule type" value="Genomic_DNA"/>
</dbReference>
<dbReference type="Gene3D" id="1.20.144.10">
    <property type="entry name" value="Phosphatidic acid phosphatase type 2/haloperoxidase"/>
    <property type="match status" value="2"/>
</dbReference>
<feature type="transmembrane region" description="Helical" evidence="1">
    <location>
        <begin position="152"/>
        <end position="170"/>
    </location>
</feature>
<feature type="transmembrane region" description="Helical" evidence="1">
    <location>
        <begin position="118"/>
        <end position="140"/>
    </location>
</feature>
<accession>A0A6C0G5Q7</accession>
<evidence type="ECO:0000259" key="2">
    <source>
        <dbReference type="SMART" id="SM00014"/>
    </source>
</evidence>
<feature type="transmembrane region" description="Helical" evidence="1">
    <location>
        <begin position="81"/>
        <end position="98"/>
    </location>
</feature>
<dbReference type="InterPro" id="IPR036938">
    <property type="entry name" value="PAP2/HPO_sf"/>
</dbReference>
<feature type="transmembrane region" description="Helical" evidence="1">
    <location>
        <begin position="182"/>
        <end position="200"/>
    </location>
</feature>
<keyword evidence="1" id="KW-1133">Transmembrane helix</keyword>
<dbReference type="AlphaFoldDB" id="A0A6C0G5Q7"/>
<keyword evidence="4" id="KW-1185">Reference proteome</keyword>
<keyword evidence="1" id="KW-0472">Membrane</keyword>
<evidence type="ECO:0000256" key="1">
    <source>
        <dbReference type="SAM" id="Phobius"/>
    </source>
</evidence>
<proteinExistence type="predicted"/>
<feature type="domain" description="Phosphatidic acid phosphatase type 2/haloperoxidase" evidence="2">
    <location>
        <begin position="81"/>
        <end position="193"/>
    </location>
</feature>
<keyword evidence="1" id="KW-0812">Transmembrane</keyword>
<protein>
    <submittedName>
        <fullName evidence="3">Phosphatase PAP2 family protein</fullName>
    </submittedName>
</protein>
<evidence type="ECO:0000313" key="3">
    <source>
        <dbReference type="EMBL" id="QHT63039.1"/>
    </source>
</evidence>
<reference evidence="3 4" key="1">
    <citation type="submission" date="2020-01" db="EMBL/GenBank/DDBJ databases">
        <title>Paenibacillus sp. nov., isolated from tomato rhizosphere.</title>
        <authorList>
            <person name="Weon H.-Y."/>
            <person name="Lee S.A."/>
        </authorList>
    </citation>
    <scope>NUCLEOTIDE SEQUENCE [LARGE SCALE GENOMIC DNA]</scope>
    <source>
        <strain evidence="3 4">12200R-189</strain>
    </source>
</reference>
<name>A0A6C0G5Q7_9BACL</name>
<feature type="transmembrane region" description="Helical" evidence="1">
    <location>
        <begin position="54"/>
        <end position="74"/>
    </location>
</feature>
<dbReference type="Proteomes" id="UP000476064">
    <property type="component" value="Chromosome"/>
</dbReference>
<gene>
    <name evidence="3" type="ORF">GXP70_25785</name>
</gene>
<evidence type="ECO:0000313" key="4">
    <source>
        <dbReference type="Proteomes" id="UP000476064"/>
    </source>
</evidence>
<dbReference type="InterPro" id="IPR000326">
    <property type="entry name" value="PAP2/HPO"/>
</dbReference>
<dbReference type="RefSeq" id="WP_162359469.1">
    <property type="nucleotide sequence ID" value="NZ_CP048209.1"/>
</dbReference>
<dbReference type="PANTHER" id="PTHR14969">
    <property type="entry name" value="SPHINGOSINE-1-PHOSPHATE PHOSPHOHYDROLASE"/>
    <property type="match status" value="1"/>
</dbReference>
<dbReference type="SMART" id="SM00014">
    <property type="entry name" value="acidPPc"/>
    <property type="match status" value="1"/>
</dbReference>
<dbReference type="CDD" id="cd03392">
    <property type="entry name" value="PAP2_like_2"/>
    <property type="match status" value="1"/>
</dbReference>
<dbReference type="KEGG" id="plyc:GXP70_25785"/>
<sequence length="209" mass="23386">MWLIAFLLLAAGFEALSLLVSGDKLERFDASVIDAVQRQENGTLTAIAKALGKIGSSSVIIPAVLVIAVILFLVLKHRKELVLLLGGMLGSTLLNNALKPIYRRDRPDIHRIVEEHGYGYPSGHSMAAFSFYFLVAYLLWRHLPNRGWRAALIAFSAAMTASIGVSRIYLGVHYPTDVLAGYWLSACWIMLCIRLFRLWVRTGKRRKNM</sequence>